<accession>A0AAE9G9Z2</accession>
<keyword evidence="9" id="KW-1185">Reference proteome</keyword>
<gene>
    <name evidence="8" type="ORF">CPT_Momento_002</name>
</gene>
<reference evidence="8" key="1">
    <citation type="submission" date="2022-02" db="EMBL/GenBank/DDBJ databases">
        <title>Burkholderia cenocepacia phage Momento.</title>
        <authorList>
            <person name="Le T."/>
            <person name="Hernandez I."/>
            <person name="Gill J."/>
            <person name="Liu M."/>
        </authorList>
    </citation>
    <scope>NUCLEOTIDE SEQUENCE</scope>
</reference>
<dbReference type="InterPro" id="IPR010332">
    <property type="entry name" value="ATPase_terminase-su_N"/>
</dbReference>
<name>A0AAE9G9Z2_9CAUD</name>
<protein>
    <submittedName>
        <fullName evidence="8">Terminase large subunit</fullName>
    </submittedName>
</protein>
<dbReference type="EMBL" id="OM638611">
    <property type="protein sequence ID" value="UNY41832.1"/>
    <property type="molecule type" value="Genomic_DNA"/>
</dbReference>
<evidence type="ECO:0000256" key="3">
    <source>
        <dbReference type="ARBA" id="ARBA00022840"/>
    </source>
</evidence>
<evidence type="ECO:0000256" key="5">
    <source>
        <dbReference type="SAM" id="MobiDB-lite"/>
    </source>
</evidence>
<keyword evidence="1" id="KW-1188">Viral release from host cell</keyword>
<keyword evidence="3" id="KW-0067">ATP-binding</keyword>
<dbReference type="Pfam" id="PF03237">
    <property type="entry name" value="Terminase_6N"/>
    <property type="match status" value="1"/>
</dbReference>
<keyword evidence="4" id="KW-0231">Viral genome packaging</keyword>
<evidence type="ECO:0000259" key="7">
    <source>
        <dbReference type="Pfam" id="PF17289"/>
    </source>
</evidence>
<evidence type="ECO:0000313" key="9">
    <source>
        <dbReference type="Proteomes" id="UP000831025"/>
    </source>
</evidence>
<feature type="domain" description="Terminase large subunit gp17-like C-terminal" evidence="7">
    <location>
        <begin position="453"/>
        <end position="610"/>
    </location>
</feature>
<feature type="domain" description="Terminase ATPase subunit N-terminal" evidence="6">
    <location>
        <begin position="54"/>
        <end position="110"/>
    </location>
</feature>
<dbReference type="Pfam" id="PF06056">
    <property type="entry name" value="Terminase_5"/>
    <property type="match status" value="1"/>
</dbReference>
<evidence type="ECO:0000259" key="6">
    <source>
        <dbReference type="Pfam" id="PF06056"/>
    </source>
</evidence>
<evidence type="ECO:0000313" key="8">
    <source>
        <dbReference type="EMBL" id="UNY41832.1"/>
    </source>
</evidence>
<keyword evidence="2" id="KW-0547">Nucleotide-binding</keyword>
<dbReference type="Proteomes" id="UP000831025">
    <property type="component" value="Segment"/>
</dbReference>
<dbReference type="InterPro" id="IPR035421">
    <property type="entry name" value="Terminase_6C"/>
</dbReference>
<sequence length="629" mass="71766">MNVVLMFDLHALRLNERRVLRAWVRSASRDRARASPYACRMLETTDPIQREANVRQIARSLYWQGWRISSIARHLELKPATVASWCRRDKWKDATPIERIEAAAETRLMVLIAKDKKDGADYKEIDLLGRQIERLARVQKYGETGKEGDLNPNIAARNAGPKRKPPKNEISEEQEERIVKAFRESLFDYQKVWYRNGDQQTRNILKSRQIGATWYFAREAFVDALDTGRNQIFLSASKAQAHVFKQYIVQFARDVADVELTGDPIILPNGATLYFLGTNSRTAQSYHGNLYFDEYFWVPKFRELNTVASGMAMHKRWRLTYFSTPSSTTHEAYAFWSGADANRGRAPCDRIQIDTSHEALVRGMLGEDEQWRQIVTVLDAIEGGCDLFDLERLRRRYSAEAFANLLMCQFIDDSVSVFKLAELQRCMVDSWEEWADDFSPLLLRPFGYREVWVGYDPALTGDSAGLVVVAPPRVEGGTFRVLERHQFRGNDFEEQAAAIEQITQRYNVGYIAIDTTGMGQGVYQLVRKFYPAAVALNYSPEVKTRLVLKGQSVIRNGRLQFDAGWTDLAAAFMGIKQTMTASGRHATYTADRNEETGHADLAWACLHAIDREPLAGGDINSSSFTEFYS</sequence>
<evidence type="ECO:0000256" key="2">
    <source>
        <dbReference type="ARBA" id="ARBA00022741"/>
    </source>
</evidence>
<dbReference type="Gene3D" id="3.40.50.300">
    <property type="entry name" value="P-loop containing nucleotide triphosphate hydrolases"/>
    <property type="match status" value="1"/>
</dbReference>
<evidence type="ECO:0000256" key="1">
    <source>
        <dbReference type="ARBA" id="ARBA00022612"/>
    </source>
</evidence>
<dbReference type="Pfam" id="PF17289">
    <property type="entry name" value="Terminase_6C"/>
    <property type="match status" value="1"/>
</dbReference>
<dbReference type="GO" id="GO:0005524">
    <property type="term" value="F:ATP binding"/>
    <property type="evidence" value="ECO:0007669"/>
    <property type="project" value="UniProtKB-KW"/>
</dbReference>
<evidence type="ECO:0000256" key="4">
    <source>
        <dbReference type="ARBA" id="ARBA00023219"/>
    </source>
</evidence>
<proteinExistence type="predicted"/>
<feature type="region of interest" description="Disordered" evidence="5">
    <location>
        <begin position="144"/>
        <end position="174"/>
    </location>
</feature>
<dbReference type="InterPro" id="IPR027417">
    <property type="entry name" value="P-loop_NTPase"/>
</dbReference>
<dbReference type="Gene3D" id="3.30.420.240">
    <property type="match status" value="1"/>
</dbReference>
<organism evidence="8 9">
    <name type="scientific">Burkholderia phage Momento</name>
    <dbReference type="NCBI Taxonomy" id="2924902"/>
    <lineage>
        <taxon>Viruses</taxon>
        <taxon>Duplodnaviria</taxon>
        <taxon>Heunggongvirae</taxon>
        <taxon>Uroviricota</taxon>
        <taxon>Caudoviricetes</taxon>
        <taxon>Peduoviridae</taxon>
        <taxon>Kayeltresvirus</taxon>
        <taxon>Kayeltresvirus momento</taxon>
    </lineage>
</organism>